<sequence length="341" mass="37332">MRVREWDPLTAPAAEIAAIVALLNEAMAIDLPNDPLWRDDTMREYLAVTMPGERKAMWLVEENPGDAARGVPPIGEANILMLGDIGVVEVIVHPKARRLGVGRALLTEVVRRAKAEGFSALGVEVPGDTTAVEFYERFGFVRAFTEIRSVLSLSTVDWFGLGEFAAGVGAGYQISFHAGGPPEELFVAYAAAKAEVREAYDLGDLELRPSSYEPQRLRASIDTLAARGLKLYVVVAVRESTGEVAGLTEVVVPQQHPTRADQYDTVVVPRHRGYGVGRAIKARMLFELRSAEPGLAEVQTWNAAVNEPLIRVNQELGFVPDRQWLEYEAELGELAAVLKVD</sequence>
<comment type="caution">
    <text evidence="4">The sequence shown here is derived from an EMBL/GenBank/DDBJ whole genome shotgun (WGS) entry which is preliminary data.</text>
</comment>
<dbReference type="Gene3D" id="3.40.630.30">
    <property type="match status" value="1"/>
</dbReference>
<proteinExistence type="predicted"/>
<keyword evidence="5" id="KW-1185">Reference proteome</keyword>
<evidence type="ECO:0000256" key="1">
    <source>
        <dbReference type="ARBA" id="ARBA00022679"/>
    </source>
</evidence>
<dbReference type="GO" id="GO:0016747">
    <property type="term" value="F:acyltransferase activity, transferring groups other than amino-acyl groups"/>
    <property type="evidence" value="ECO:0007669"/>
    <property type="project" value="InterPro"/>
</dbReference>
<dbReference type="InterPro" id="IPR016181">
    <property type="entry name" value="Acyl_CoA_acyltransferase"/>
</dbReference>
<feature type="domain" description="N-acetyltransferase" evidence="3">
    <location>
        <begin position="1"/>
        <end position="157"/>
    </location>
</feature>
<evidence type="ECO:0000256" key="2">
    <source>
        <dbReference type="ARBA" id="ARBA00023315"/>
    </source>
</evidence>
<protein>
    <recommendedName>
        <fullName evidence="3">N-acetyltransferase domain-containing protein</fullName>
    </recommendedName>
</protein>
<gene>
    <name evidence="4" type="ORF">Rhe02_93420</name>
</gene>
<reference evidence="4" key="1">
    <citation type="submission" date="2021-01" db="EMBL/GenBank/DDBJ databases">
        <title>Whole genome shotgun sequence of Rhizocola hellebori NBRC 109834.</title>
        <authorList>
            <person name="Komaki H."/>
            <person name="Tamura T."/>
        </authorList>
    </citation>
    <scope>NUCLEOTIDE SEQUENCE</scope>
    <source>
        <strain evidence="4">NBRC 109834</strain>
    </source>
</reference>
<dbReference type="SUPFAM" id="SSF55729">
    <property type="entry name" value="Acyl-CoA N-acyltransferases (Nat)"/>
    <property type="match status" value="2"/>
</dbReference>
<dbReference type="Proteomes" id="UP000612899">
    <property type="component" value="Unassembled WGS sequence"/>
</dbReference>
<dbReference type="RefSeq" id="WP_203914995.1">
    <property type="nucleotide sequence ID" value="NZ_BONY01000126.1"/>
</dbReference>
<dbReference type="EMBL" id="BONY01000126">
    <property type="protein sequence ID" value="GIH11275.1"/>
    <property type="molecule type" value="Genomic_DNA"/>
</dbReference>
<dbReference type="AlphaFoldDB" id="A0A8J3VLX1"/>
<dbReference type="InterPro" id="IPR000182">
    <property type="entry name" value="GNAT_dom"/>
</dbReference>
<evidence type="ECO:0000313" key="4">
    <source>
        <dbReference type="EMBL" id="GIH11275.1"/>
    </source>
</evidence>
<keyword evidence="1" id="KW-0808">Transferase</keyword>
<keyword evidence="2" id="KW-0012">Acyltransferase</keyword>
<name>A0A8J3VLX1_9ACTN</name>
<dbReference type="PROSITE" id="PS51186">
    <property type="entry name" value="GNAT"/>
    <property type="match status" value="2"/>
</dbReference>
<organism evidence="4 5">
    <name type="scientific">Rhizocola hellebori</name>
    <dbReference type="NCBI Taxonomy" id="1392758"/>
    <lineage>
        <taxon>Bacteria</taxon>
        <taxon>Bacillati</taxon>
        <taxon>Actinomycetota</taxon>
        <taxon>Actinomycetes</taxon>
        <taxon>Micromonosporales</taxon>
        <taxon>Micromonosporaceae</taxon>
        <taxon>Rhizocola</taxon>
    </lineage>
</organism>
<dbReference type="Pfam" id="PF00583">
    <property type="entry name" value="Acetyltransf_1"/>
    <property type="match status" value="2"/>
</dbReference>
<evidence type="ECO:0000313" key="5">
    <source>
        <dbReference type="Proteomes" id="UP000612899"/>
    </source>
</evidence>
<feature type="domain" description="N-acetyltransferase" evidence="3">
    <location>
        <begin position="187"/>
        <end position="341"/>
    </location>
</feature>
<accession>A0A8J3VLX1</accession>
<dbReference type="PANTHER" id="PTHR43877">
    <property type="entry name" value="AMINOALKYLPHOSPHONATE N-ACETYLTRANSFERASE-RELATED-RELATED"/>
    <property type="match status" value="1"/>
</dbReference>
<dbReference type="CDD" id="cd04301">
    <property type="entry name" value="NAT_SF"/>
    <property type="match status" value="1"/>
</dbReference>
<dbReference type="InterPro" id="IPR050832">
    <property type="entry name" value="Bact_Acetyltransf"/>
</dbReference>
<evidence type="ECO:0000259" key="3">
    <source>
        <dbReference type="PROSITE" id="PS51186"/>
    </source>
</evidence>